<dbReference type="Proteomes" id="UP000799437">
    <property type="component" value="Unassembled WGS sequence"/>
</dbReference>
<feature type="transmembrane region" description="Helical" evidence="2">
    <location>
        <begin position="200"/>
        <end position="223"/>
    </location>
</feature>
<accession>A0A6A6W4R8</accession>
<dbReference type="AlphaFoldDB" id="A0A6A6W4R8"/>
<keyword evidence="4" id="KW-1185">Reference proteome</keyword>
<sequence>MATNQKQTVVSLDRRDSNGSLAPSLKSPRTARFAEATTIISPVEPSRKQNPFLDPPTNHYMPQPQPSDVGFGYIGSTSVVEVEETDRQYLPPATPKTPLKSALKSPGAPPREYYNNVLSPTFKEEQILEKQEEFTEKEQAKDLKVKTRVRMAKMVLRGVNFACSLIVLAMLATVFSIFNATRNLPARSSLPPWAAKTQTWPQILLLVIACVSLFMSVVILTAYFRGGHKRAEKVAVYYTTFAVIFFIFSIVMWAVGAGVLNQSKANGNGQDLWGWSCKDNKRRKLFEDDVSYALVCRLQDWSLVCCIIEVVVEVFCIVIYGIVFYRYWSKRKLRKSMATRDRARSDLYLAQLKSQSAPNTPGFGPMSPRSGGWRPPPGHPLYVDPLSAAENGESDAVQYPRGVAQPRPFQLQAPPIKVQGATPKLSQDGFEQSGTPGSIPTSPTLAQRQYDHVPAAPGEQQYAAVPIPGAYVSPASPGFAPSATH</sequence>
<keyword evidence="2" id="KW-0472">Membrane</keyword>
<evidence type="ECO:0000256" key="1">
    <source>
        <dbReference type="SAM" id="MobiDB-lite"/>
    </source>
</evidence>
<feature type="region of interest" description="Disordered" evidence="1">
    <location>
        <begin position="1"/>
        <end position="66"/>
    </location>
</feature>
<dbReference type="PANTHER" id="PTHR42069">
    <property type="entry name" value="HYPHAL ANASTAMOSIS-8 PROTEIN"/>
    <property type="match status" value="1"/>
</dbReference>
<dbReference type="EMBL" id="ML996574">
    <property type="protein sequence ID" value="KAF2757034.1"/>
    <property type="molecule type" value="Genomic_DNA"/>
</dbReference>
<reference evidence="3" key="1">
    <citation type="journal article" date="2020" name="Stud. Mycol.">
        <title>101 Dothideomycetes genomes: a test case for predicting lifestyles and emergence of pathogens.</title>
        <authorList>
            <person name="Haridas S."/>
            <person name="Albert R."/>
            <person name="Binder M."/>
            <person name="Bloem J."/>
            <person name="Labutti K."/>
            <person name="Salamov A."/>
            <person name="Andreopoulos B."/>
            <person name="Baker S."/>
            <person name="Barry K."/>
            <person name="Bills G."/>
            <person name="Bluhm B."/>
            <person name="Cannon C."/>
            <person name="Castanera R."/>
            <person name="Culley D."/>
            <person name="Daum C."/>
            <person name="Ezra D."/>
            <person name="Gonzalez J."/>
            <person name="Henrissat B."/>
            <person name="Kuo A."/>
            <person name="Liang C."/>
            <person name="Lipzen A."/>
            <person name="Lutzoni F."/>
            <person name="Magnuson J."/>
            <person name="Mondo S."/>
            <person name="Nolan M."/>
            <person name="Ohm R."/>
            <person name="Pangilinan J."/>
            <person name="Park H.-J."/>
            <person name="Ramirez L."/>
            <person name="Alfaro M."/>
            <person name="Sun H."/>
            <person name="Tritt A."/>
            <person name="Yoshinaga Y."/>
            <person name="Zwiers L.-H."/>
            <person name="Turgeon B."/>
            <person name="Goodwin S."/>
            <person name="Spatafora J."/>
            <person name="Crous P."/>
            <person name="Grigoriev I."/>
        </authorList>
    </citation>
    <scope>NUCLEOTIDE SEQUENCE</scope>
    <source>
        <strain evidence="3">CBS 121739</strain>
    </source>
</reference>
<evidence type="ECO:0008006" key="5">
    <source>
        <dbReference type="Google" id="ProtNLM"/>
    </source>
</evidence>
<keyword evidence="2" id="KW-0812">Transmembrane</keyword>
<organism evidence="3 4">
    <name type="scientific">Pseudovirgaria hyperparasitica</name>
    <dbReference type="NCBI Taxonomy" id="470096"/>
    <lineage>
        <taxon>Eukaryota</taxon>
        <taxon>Fungi</taxon>
        <taxon>Dikarya</taxon>
        <taxon>Ascomycota</taxon>
        <taxon>Pezizomycotina</taxon>
        <taxon>Dothideomycetes</taxon>
        <taxon>Dothideomycetes incertae sedis</taxon>
        <taxon>Acrospermales</taxon>
        <taxon>Acrospermaceae</taxon>
        <taxon>Pseudovirgaria</taxon>
    </lineage>
</organism>
<evidence type="ECO:0000313" key="3">
    <source>
        <dbReference type="EMBL" id="KAF2757034.1"/>
    </source>
</evidence>
<dbReference type="RefSeq" id="XP_033599485.1">
    <property type="nucleotide sequence ID" value="XM_033748835.1"/>
</dbReference>
<feature type="region of interest" description="Disordered" evidence="1">
    <location>
        <begin position="89"/>
        <end position="110"/>
    </location>
</feature>
<feature type="transmembrane region" description="Helical" evidence="2">
    <location>
        <begin position="301"/>
        <end position="328"/>
    </location>
</feature>
<gene>
    <name evidence="3" type="ORF">EJ05DRAFT_52510</name>
</gene>
<proteinExistence type="predicted"/>
<dbReference type="PANTHER" id="PTHR42069:SF1">
    <property type="entry name" value="MARVEL DOMAIN-CONTAINING PROTEIN"/>
    <property type="match status" value="1"/>
</dbReference>
<feature type="compositionally biased region" description="Polar residues" evidence="1">
    <location>
        <begin position="1"/>
        <end position="10"/>
    </location>
</feature>
<evidence type="ECO:0000256" key="2">
    <source>
        <dbReference type="SAM" id="Phobius"/>
    </source>
</evidence>
<feature type="transmembrane region" description="Helical" evidence="2">
    <location>
        <begin position="235"/>
        <end position="255"/>
    </location>
</feature>
<feature type="compositionally biased region" description="Polar residues" evidence="1">
    <location>
        <begin position="429"/>
        <end position="447"/>
    </location>
</feature>
<dbReference type="OrthoDB" id="5420724at2759"/>
<feature type="compositionally biased region" description="Low complexity" evidence="1">
    <location>
        <begin position="364"/>
        <end position="373"/>
    </location>
</feature>
<feature type="transmembrane region" description="Helical" evidence="2">
    <location>
        <begin position="158"/>
        <end position="180"/>
    </location>
</feature>
<name>A0A6A6W4R8_9PEZI</name>
<dbReference type="GeneID" id="54489889"/>
<protein>
    <recommendedName>
        <fullName evidence="5">MARVEL domain-containing protein</fullName>
    </recommendedName>
</protein>
<keyword evidence="2" id="KW-1133">Transmembrane helix</keyword>
<feature type="region of interest" description="Disordered" evidence="1">
    <location>
        <begin position="355"/>
        <end position="386"/>
    </location>
</feature>
<feature type="region of interest" description="Disordered" evidence="1">
    <location>
        <begin position="420"/>
        <end position="461"/>
    </location>
</feature>
<evidence type="ECO:0000313" key="4">
    <source>
        <dbReference type="Proteomes" id="UP000799437"/>
    </source>
</evidence>